<dbReference type="InterPro" id="IPR056823">
    <property type="entry name" value="TEN-like_YD-shell"/>
</dbReference>
<keyword evidence="2" id="KW-0472">Membrane</keyword>
<dbReference type="SMART" id="SM00257">
    <property type="entry name" value="LysM"/>
    <property type="match status" value="1"/>
</dbReference>
<accession>A0ABY1QLL2</accession>
<reference evidence="4 5" key="1">
    <citation type="submission" date="2017-05" db="EMBL/GenBank/DDBJ databases">
        <authorList>
            <person name="Varghese N."/>
            <person name="Submissions S."/>
        </authorList>
    </citation>
    <scope>NUCLEOTIDE SEQUENCE [LARGE SCALE GENOMIC DNA]</scope>
    <source>
        <strain evidence="4 5">DSM 26001</strain>
    </source>
</reference>
<keyword evidence="5" id="KW-1185">Reference proteome</keyword>
<dbReference type="InterPro" id="IPR006530">
    <property type="entry name" value="YD"/>
</dbReference>
<dbReference type="Gene3D" id="2.180.10.10">
    <property type="entry name" value="RHS repeat-associated core"/>
    <property type="match status" value="12"/>
</dbReference>
<organism evidence="4 5">
    <name type="scientific">Noviherbaspirillum suwonense</name>
    <dbReference type="NCBI Taxonomy" id="1224511"/>
    <lineage>
        <taxon>Bacteria</taxon>
        <taxon>Pseudomonadati</taxon>
        <taxon>Pseudomonadota</taxon>
        <taxon>Betaproteobacteria</taxon>
        <taxon>Burkholderiales</taxon>
        <taxon>Oxalobacteraceae</taxon>
        <taxon>Noviherbaspirillum</taxon>
    </lineage>
</organism>
<dbReference type="EMBL" id="FXUL01000019">
    <property type="protein sequence ID" value="SMP73230.1"/>
    <property type="molecule type" value="Genomic_DNA"/>
</dbReference>
<keyword evidence="1" id="KW-0677">Repeat</keyword>
<dbReference type="Gene3D" id="3.10.350.10">
    <property type="entry name" value="LysM domain"/>
    <property type="match status" value="1"/>
</dbReference>
<dbReference type="Pfam" id="PF05593">
    <property type="entry name" value="RHS_repeat"/>
    <property type="match status" value="17"/>
</dbReference>
<dbReference type="InterPro" id="IPR050708">
    <property type="entry name" value="T6SS_VgrG/RHS"/>
</dbReference>
<name>A0ABY1QLL2_9BURK</name>
<dbReference type="PROSITE" id="PS51782">
    <property type="entry name" value="LYSM"/>
    <property type="match status" value="1"/>
</dbReference>
<feature type="domain" description="LysM" evidence="3">
    <location>
        <begin position="3605"/>
        <end position="3652"/>
    </location>
</feature>
<evidence type="ECO:0000313" key="4">
    <source>
        <dbReference type="EMBL" id="SMP73230.1"/>
    </source>
</evidence>
<dbReference type="Pfam" id="PF25023">
    <property type="entry name" value="TEN_YD-shell"/>
    <property type="match status" value="1"/>
</dbReference>
<dbReference type="Proteomes" id="UP001158049">
    <property type="component" value="Unassembled WGS sequence"/>
</dbReference>
<evidence type="ECO:0000256" key="2">
    <source>
        <dbReference type="SAM" id="Phobius"/>
    </source>
</evidence>
<dbReference type="Pfam" id="PF01476">
    <property type="entry name" value="LysM"/>
    <property type="match status" value="1"/>
</dbReference>
<dbReference type="SUPFAM" id="SSF63829">
    <property type="entry name" value="Calcium-dependent phosphotriesterase"/>
    <property type="match status" value="2"/>
</dbReference>
<sequence length="4371" mass="468861">MAAIVSSDALGLATSSLATLGPRATSGNVAQGRGTERVYVNVASGNLVLQDADERLVGSGLTVEGVRTYNSQGKFDGAYTPGPYNVSGLQPPHLEFTGKLLRAGTTVTRVDQDGGVTYYDFDTARGVYLCTDGAGAYDTIAYDGSSLTWTDGDTGVTERYADGKPHNWALAERRDPDGNTLTYSYNRWGQVERIVTASGESTLFDYTAGLLTQVRNVTRDGPAAGTVRMRYAYDHFNRLVSASVDLSPADNRISDGNAYTTLYAYEGVSDRVSAVTQDDGSVNRFTYVHLLGDYRIASVTDALGQTTRFDYNLSTRRTTVTDPLGLVTRYDYDGAGQLLRITGPAVQGGAQVQSFLYNSRGDVTQVTDARGLVTALEYDRNGNLVLQRDAAGNTVARSYGTRNQLLTETVYAMPDPDGAGSARASQPQTSHFIYDSRLNLRFLVSAEGRVTEYRYNATGQRTAELHHAAAFQNSAAWAVAYPQPLPSNSGVSTGGYTGAAPTEAALASWVARQAPGQAVRTDYGYDFRGQLAQQTRYAALRADGSGAPEGSAVSRYLYDANGRLLQTVAATGGVTRYAYDGLNRLLATADALGNSTLVRYDDAGNRTLTTQANGLQDIDQYDRAGRPVAHMQVDTAGAVLGSVRHDYDADGRLRRSTDATGVQHWMLYDAAGRLTGEIDGDGSLTEYVYNADDVLLQSIRYATPIAARPALTGGYVDELPRLRPAASSGDVRTWRVVDNANRVVAQVDGEGTVTRTDYDGASRVLRTVTYAAQVATSRLSSAPTLAQVLPPTSSDDRITRLFHDQDGLLRGELDAAGTLRETRYDAAGQPVMRIAYARPTDAALRAGGTLAQLLPSAGRDDIVEHMVYDARGLLVADIDGEGYLTSYRYDGNGNRIGTIRYAQPVTPAQRAALVAGGIGASLPPLASLADQHQQFTYDLLNRLVTRTDASGTVTRNDYDSMGRLTTSTTAAGTAEARMQTRRYDLQGRLVAELSGEGSAALGALGAAGAASDAIWQTYGTSYTYDAAGRLTSRTDANGHRTLFFYNLDSQLVYAINALGEVEAHRYDGLSQKTGITRYAARLDADILAALQGGLVSASLDASIALLANPGADAAITAVYDRAGRQVDRTDALGIHTRQRYDSFGDAIATTVDTDTGPIETRRRFDARGLLLTETRDALNLVATTRQEYDAFGRIVRSTDANGNVHSAQYDRLGRTVQVVDATGAAQSTSYDAFSRTVTRTDALGNATTLRYDDQSRSTTLTTAEGIIVTTVMNRHGQTQSVTDGNGNVTQLTYDRDGNPIAQDTALAHTESHYDRAGLLIETVDGNGTSTSLRYDAANRVLSRTVDPSGLALTTSYGYDALGRVVRNTDPNGIVTTFRYDRAGRLLQQVIDPDGLALHTSFTWDARGQQLSVTDANGILSTYQYDGLGRRIVQIEDADGLALTTRHTYDANGNLLSSTDAAGYTSRYAYDAENRLRYSVDGAGDVTALTYDAAGRIIQSTRYAQAIPIDALASDIAAIAARVTASPTDITEYRVLDRDGRLAWTVDGRGAVNAYRHDGNGNVIEHRAYVTAIDLASWQHGSAPSVTADDAHDLRLRTLYDAANHAIATLDGVGGLTLQRYDANGNVIDRTRYAALLPPGTSFSTQTVPALAERIANPATDASERTSYDAANRQATRIDGVGALTVFRYDSNGNLLRTIAYANALPLGAPPVQAQISNADRVTDMVYDAANRLTWQVDALGQITRRTLDNNGNLLTSTAYANAPAALSSPQRARPDAAALQAMLVSDAQQDRVLRYAYDGANRMVYAIDAEGALTHSVYDALGQTLVLTRHAQLLSTADLQAIDAAASPRDTFIALLRHADPQHDRITRQQYDAAGRVVSAADAEGYVTQSRYDALGRLLERNIAGHAEQWAWDAAGHLTQHVDALGLAESWQVDALGNRVAYRNASGALWQYEYDAAGRMTAEIAPEVDVATVAHDGNGDLALDGQPTPQRLVTRQRYDALGNLRARTEADGRPDARTTFYEYDALGRQVRTVFPPVGVYDATLDDPVQNGRSDLAQRTERMQTLSSETRYDSFGDAIAGRDVAGNASHKTYDRMGRLAFEVDAAGYVTSYARNAFGDIVSLTRHALPVALPVALPYASDGAEITAIVSRVAADRSLQQAVDRNGRLTWLSEANVTVYDPDAAPGAQLFTAGAITRNRYNAFGERVESAQLKNPMAGLWVGTQYDYDRRGQQVATVDALHYRTTFAYDAWGNLTERVEFAQAAPDGPASSSPDDRITRITWDAANRKTSETRVNVEYSDPAAPTVTVRGDLVTRYGYDAVGNLVRVTDAAGASTFTWYDALGRTTAVAAPARASTTGGAVLIPLIEFQRDAFGNVIAQTDRALGIQQADEAGHAPAASSSADRLTLMQYDSHGNMVQSTDAMGVSQYRSYDAHGQLAKAWQAVTTDDDGHRATLWQTWQRDALGREVDWRESQSIGDAVAHGTAYNAFGEVVARGTDGGWQEFFDYDQAGRLWRSNAGDGQHKVMLHDLQGNTTALIQGNGRTALPADSVWSAALATDVRRTDSRYDLLGRAIAQTGLEQDASFFVADASMLRWPQPRAGLTQTLVIRDANGSDWATLAIIDAGNGEAGANIAALGAGSYAFELRQTGPDGSTVTLPGQLHITAGKPGQAIGADGVAVIDNIAVRSSTTGANANGKDAAAWLVWGNAGEGSSQRFEYRIAGSTDAWRSMPVLPRANGYFGVDRSAIPAGRYEYRLQLIPADATETSRTLTGEVTLAAYKPLNLPTTERGGTLATVLQWPMPPAGTTTVLMVRAVGNEEWTEIPATTEVMGVDADGQPIGMQKLVLNEYPAGSWEYDLSFVRDGLLVAHARGQFDIPMDGSLPVLTDSTIASTSYALPATSRIASVTSSLTLRPEVHQTQDRWGNILTIDDPRSPDWQTRTRYNAANQVVEQTRPDAGNGAPVTRFFHDRMGRQIGMTDANGNVTVNDYDPAGQLVAEHHADGGIVRHYYDAFGNVVRTVDPNGHATDITYDKLGRRIAVIAAPVEVFDFNASGILADSGQQRITDITRYDEAGRVVARTDGLGNLTRYRYDLHGNLINVIQPLGQQTQYQYDHHNRQSGMTDANGAHASWQYDDFGRLLSHTDIGGAVTRVRYDSAGQMVEQATQTGQDLRYTYDTAGKLVQIVDAANHKTTTYAFDAAGNRVTERTVQDGLLLQDNTLHFDSLGRMTDVTDRADGKAAVQISYDRLGNRVHIVTDIAGAGIAQHQEGWYGYDAMNRQVLVNAATPAGELGANGHRVSYDRAGNRTGDTWQAQGRHTTAAYEYDAMNRLVRTLRDGQYVEQRRYDAGSRLVYQAAMVEAAVPGRDIMDVFETVFAGSAKDRIEALNEGVPQVDQLPDNQRTYRYDANGRLLWQRVNDIGGNPDYLVDYSGNDSISPEMQHFFENIGVPVPPNVHTGSYDAVGNILQYRVIQYGDNGYTNTFTNHLARYEGYVIDRTDGTSTLYQDGSTTRQYDPYGNLTAITDAEGSGNNRRYYNDASGQALLVQQGDNIQRQLIANGQVLGRYGTGPNPVQPKDDDANPQFTAGADLNFTYQVINDRHPGTTSTSYSVQPGDTLQGIARQTYGDAGYWYRIAEANGLDAKTALHPGQQLQLPTLTGTTFDRADSMRPYDASLVVGDTTPTMPPPPPDDGGCGILGMILVVIVAVVVAVYAPQLIGPLVNAAGIGGTAGTVVTGALSAAAASVVSQGVAIAIGVQDKFSWSQVGLAFVGGGVAAGIGEVATGAMAGQGTFAVVSRAMLANAVSQGIGVATGLQDQFSWVGVAAAGVGAGVGQAVSEGLGMTVDGVRTEAYAQAGWGERLAKSALTGLAAGAATAVARGGRISVTQIAADAFGQAIGSSIAEANWSSGVSDIAREGFRRSEIEAMNNDARIANALAMSGPGMSEADYWNAPARTMADRYADTYGGQAINTADRLRLSIDSLSGIDSNQIPSAEYGFVQDYMSRNPNASVDDMRAAYDQAWADQSDAHLLRQARESLMLDSSPLRMVGQSGDGGQIWNTGPVSYPVGSPDIDVRTLANIPNSTTQPVYDLLTGLPTGYTTEVDNTDGPTMRYGEQMRNIVGFAGTFGKNFSLGVAQGSIGLVSDAAKGWAMIGDLVLNGGSNINQLEQFNLRPFEYDPGVGQFGGAVGEMVSPGAYLKAAELGVVGLRALKPTADAAIYSYMQRTGGVLEVVPEVSGVNKIDAANRLKYIGNDTWESPLGLQYGPDALYGNRIQHVLHHVEDQPLRVGEHGVFDAGRQGIIGLVDEAWTIAQRGGPNVITNTVGKKSVYKVDMGRRVGWVGGQGGDTLGNPSVNYIQLVIRNGNQVITSYPIR</sequence>
<comment type="caution">
    <text evidence="4">The sequence shown here is derived from an EMBL/GenBank/DDBJ whole genome shotgun (WGS) entry which is preliminary data.</text>
</comment>
<proteinExistence type="predicted"/>
<dbReference type="InterPro" id="IPR036779">
    <property type="entry name" value="LysM_dom_sf"/>
</dbReference>
<keyword evidence="2" id="KW-1133">Transmembrane helix</keyword>
<evidence type="ECO:0000256" key="1">
    <source>
        <dbReference type="ARBA" id="ARBA00022737"/>
    </source>
</evidence>
<dbReference type="InterPro" id="IPR018392">
    <property type="entry name" value="LysM"/>
</dbReference>
<dbReference type="InterPro" id="IPR031325">
    <property type="entry name" value="RHS_repeat"/>
</dbReference>
<evidence type="ECO:0000313" key="5">
    <source>
        <dbReference type="Proteomes" id="UP001158049"/>
    </source>
</evidence>
<feature type="transmembrane region" description="Helical" evidence="2">
    <location>
        <begin position="3718"/>
        <end position="3740"/>
    </location>
</feature>
<gene>
    <name evidence="4" type="ORF">SAMN06295970_11935</name>
</gene>
<evidence type="ECO:0000259" key="3">
    <source>
        <dbReference type="PROSITE" id="PS51782"/>
    </source>
</evidence>
<dbReference type="CDD" id="cd00118">
    <property type="entry name" value="LysM"/>
    <property type="match status" value="1"/>
</dbReference>
<dbReference type="PANTHER" id="PTHR32305">
    <property type="match status" value="1"/>
</dbReference>
<feature type="transmembrane region" description="Helical" evidence="2">
    <location>
        <begin position="3693"/>
        <end position="3711"/>
    </location>
</feature>
<dbReference type="NCBIfam" id="TIGR01643">
    <property type="entry name" value="YD_repeat_2x"/>
    <property type="match status" value="29"/>
</dbReference>
<protein>
    <submittedName>
        <fullName evidence="4">YD repeat-containing protein</fullName>
    </submittedName>
</protein>
<dbReference type="RefSeq" id="WP_283444228.1">
    <property type="nucleotide sequence ID" value="NZ_FXUL01000019.1"/>
</dbReference>
<keyword evidence="2" id="KW-0812">Transmembrane</keyword>
<dbReference type="PANTHER" id="PTHR32305:SF15">
    <property type="entry name" value="PROTEIN RHSA-RELATED"/>
    <property type="match status" value="1"/>
</dbReference>